<evidence type="ECO:0000256" key="3">
    <source>
        <dbReference type="ARBA" id="ARBA00012643"/>
    </source>
</evidence>
<sequence>MGDTIGDASMADGIENTRAVLKIGFLYENVENSLFSYMEEFDIVLVDDQTMQVPIDILRLL</sequence>
<dbReference type="InterPro" id="IPR006434">
    <property type="entry name" value="Pyrimidine_nucleotidase_eu"/>
</dbReference>
<dbReference type="PANTHER" id="PTHR13045:SF0">
    <property type="entry name" value="7-METHYLGUANOSINE PHOSPHATE-SPECIFIC 5'-NUCLEOTIDASE"/>
    <property type="match status" value="1"/>
</dbReference>
<evidence type="ECO:0000256" key="5">
    <source>
        <dbReference type="ARBA" id="ARBA00022741"/>
    </source>
</evidence>
<keyword evidence="6" id="KW-0378">Hydrolase</keyword>
<keyword evidence="5" id="KW-0547">Nucleotide-binding</keyword>
<dbReference type="Gene3D" id="3.40.50.1000">
    <property type="entry name" value="HAD superfamily/HAD-like"/>
    <property type="match status" value="1"/>
</dbReference>
<dbReference type="GO" id="GO:0000287">
    <property type="term" value="F:magnesium ion binding"/>
    <property type="evidence" value="ECO:0007669"/>
    <property type="project" value="InterPro"/>
</dbReference>
<dbReference type="GO" id="GO:0000166">
    <property type="term" value="F:nucleotide binding"/>
    <property type="evidence" value="ECO:0007669"/>
    <property type="project" value="UniProtKB-KW"/>
</dbReference>
<keyword evidence="7" id="KW-0460">Magnesium</keyword>
<dbReference type="EMBL" id="KQ761155">
    <property type="protein sequence ID" value="OAD58149.1"/>
    <property type="molecule type" value="Genomic_DNA"/>
</dbReference>
<dbReference type="GO" id="GO:0009117">
    <property type="term" value="P:nucleotide metabolic process"/>
    <property type="evidence" value="ECO:0007669"/>
    <property type="project" value="UniProtKB-KW"/>
</dbReference>
<keyword evidence="8" id="KW-0546">Nucleotide metabolism</keyword>
<protein>
    <recommendedName>
        <fullName evidence="3">5'-nucleotidase</fullName>
        <ecNumber evidence="3">3.1.3.5</ecNumber>
    </recommendedName>
</protein>
<evidence type="ECO:0000256" key="2">
    <source>
        <dbReference type="ARBA" id="ARBA00008389"/>
    </source>
</evidence>
<gene>
    <name evidence="9" type="ORF">WN48_00686</name>
</gene>
<accession>A0A310SLS6</accession>
<dbReference type="InterPro" id="IPR036412">
    <property type="entry name" value="HAD-like_sf"/>
</dbReference>
<dbReference type="GO" id="GO:0008253">
    <property type="term" value="F:5'-nucleotidase activity"/>
    <property type="evidence" value="ECO:0007669"/>
    <property type="project" value="UniProtKB-EC"/>
</dbReference>
<evidence type="ECO:0000256" key="7">
    <source>
        <dbReference type="ARBA" id="ARBA00022842"/>
    </source>
</evidence>
<comment type="catalytic activity">
    <reaction evidence="1">
        <text>a ribonucleoside 5'-phosphate + H2O = a ribonucleoside + phosphate</text>
        <dbReference type="Rhea" id="RHEA:12484"/>
        <dbReference type="ChEBI" id="CHEBI:15377"/>
        <dbReference type="ChEBI" id="CHEBI:18254"/>
        <dbReference type="ChEBI" id="CHEBI:43474"/>
        <dbReference type="ChEBI" id="CHEBI:58043"/>
        <dbReference type="EC" id="3.1.3.5"/>
    </reaction>
</comment>
<comment type="similarity">
    <text evidence="2">Belongs to the pyrimidine 5'-nucleotidase family.</text>
</comment>
<keyword evidence="10" id="KW-1185">Reference proteome</keyword>
<proteinExistence type="inferred from homology"/>
<evidence type="ECO:0000256" key="4">
    <source>
        <dbReference type="ARBA" id="ARBA00022723"/>
    </source>
</evidence>
<dbReference type="Pfam" id="PF05822">
    <property type="entry name" value="UMPH-1"/>
    <property type="match status" value="1"/>
</dbReference>
<name>A0A310SLS6_9HYME</name>
<evidence type="ECO:0000256" key="6">
    <source>
        <dbReference type="ARBA" id="ARBA00022801"/>
    </source>
</evidence>
<dbReference type="GO" id="GO:0005737">
    <property type="term" value="C:cytoplasm"/>
    <property type="evidence" value="ECO:0007669"/>
    <property type="project" value="InterPro"/>
</dbReference>
<reference evidence="9 10" key="1">
    <citation type="submission" date="2015-07" db="EMBL/GenBank/DDBJ databases">
        <title>The genome of Eufriesea mexicana.</title>
        <authorList>
            <person name="Pan H."/>
            <person name="Kapheim K."/>
        </authorList>
    </citation>
    <scope>NUCLEOTIDE SEQUENCE [LARGE SCALE GENOMIC DNA]</scope>
    <source>
        <strain evidence="9">0111107269</strain>
        <tissue evidence="9">Whole body</tissue>
    </source>
</reference>
<evidence type="ECO:0000256" key="1">
    <source>
        <dbReference type="ARBA" id="ARBA00000815"/>
    </source>
</evidence>
<dbReference type="OrthoDB" id="10014216at2759"/>
<dbReference type="AlphaFoldDB" id="A0A310SLS6"/>
<organism evidence="9 10">
    <name type="scientific">Eufriesea mexicana</name>
    <dbReference type="NCBI Taxonomy" id="516756"/>
    <lineage>
        <taxon>Eukaryota</taxon>
        <taxon>Metazoa</taxon>
        <taxon>Ecdysozoa</taxon>
        <taxon>Arthropoda</taxon>
        <taxon>Hexapoda</taxon>
        <taxon>Insecta</taxon>
        <taxon>Pterygota</taxon>
        <taxon>Neoptera</taxon>
        <taxon>Endopterygota</taxon>
        <taxon>Hymenoptera</taxon>
        <taxon>Apocrita</taxon>
        <taxon>Aculeata</taxon>
        <taxon>Apoidea</taxon>
        <taxon>Anthophila</taxon>
        <taxon>Apidae</taxon>
        <taxon>Eufriesea</taxon>
    </lineage>
</organism>
<dbReference type="PANTHER" id="PTHR13045">
    <property type="entry name" value="5'-NUCLEOTIDASE"/>
    <property type="match status" value="1"/>
</dbReference>
<dbReference type="InterPro" id="IPR023214">
    <property type="entry name" value="HAD_sf"/>
</dbReference>
<dbReference type="Proteomes" id="UP000250275">
    <property type="component" value="Unassembled WGS sequence"/>
</dbReference>
<evidence type="ECO:0000313" key="9">
    <source>
        <dbReference type="EMBL" id="OAD58149.1"/>
    </source>
</evidence>
<evidence type="ECO:0000256" key="8">
    <source>
        <dbReference type="ARBA" id="ARBA00023080"/>
    </source>
</evidence>
<keyword evidence="4" id="KW-0479">Metal-binding</keyword>
<evidence type="ECO:0000313" key="10">
    <source>
        <dbReference type="Proteomes" id="UP000250275"/>
    </source>
</evidence>
<dbReference type="SUPFAM" id="SSF56784">
    <property type="entry name" value="HAD-like"/>
    <property type="match status" value="1"/>
</dbReference>
<dbReference type="EC" id="3.1.3.5" evidence="3"/>